<dbReference type="VEuPathDB" id="MicrosporidiaDB:NEQG_02537"/>
<dbReference type="InParanoid" id="I3EDA5"/>
<dbReference type="HOGENOM" id="CLU_009683_3_0_1"/>
<keyword evidence="1" id="KW-0472">Membrane</keyword>
<proteinExistence type="predicted"/>
<keyword evidence="3" id="KW-1185">Reference proteome</keyword>
<evidence type="ECO:0000313" key="2">
    <source>
        <dbReference type="EMBL" id="EIJ87202.1"/>
    </source>
</evidence>
<dbReference type="EMBL" id="GL870884">
    <property type="protein sequence ID" value="EIJ87202.1"/>
    <property type="molecule type" value="Genomic_DNA"/>
</dbReference>
<evidence type="ECO:0000256" key="1">
    <source>
        <dbReference type="SAM" id="Phobius"/>
    </source>
</evidence>
<dbReference type="Proteomes" id="UP000002872">
    <property type="component" value="Unassembled WGS sequence"/>
</dbReference>
<evidence type="ECO:0000313" key="3">
    <source>
        <dbReference type="Proteomes" id="UP000002872"/>
    </source>
</evidence>
<name>I3EDA5_NEMP3</name>
<dbReference type="AlphaFoldDB" id="I3EDA5"/>
<protein>
    <submittedName>
        <fullName evidence="2">Uncharacterized protein</fullName>
    </submittedName>
</protein>
<gene>
    <name evidence="2" type="ORF">NEQG_02537</name>
</gene>
<reference evidence="2" key="1">
    <citation type="submission" date="2011-01" db="EMBL/GenBank/DDBJ databases">
        <title>The Genome Sequence of Nematocida parisii strain ERTm3.</title>
        <authorList>
            <consortium name="The Broad Institute Genome Sequencing Platform"/>
            <consortium name="The Broad Institute Genome Sequencing Center for Infectious Disease"/>
            <person name="Cuomo C."/>
            <person name="Troemel E."/>
            <person name="Young S.K."/>
            <person name="Zeng Q."/>
            <person name="Gargeya S."/>
            <person name="Fitzgerald M."/>
            <person name="Haas B."/>
            <person name="Abouelleil A."/>
            <person name="Alvarado L."/>
            <person name="Arachchi H.M."/>
            <person name="Berlin A."/>
            <person name="Chapman S.B."/>
            <person name="Gearin G."/>
            <person name="Goldberg J."/>
            <person name="Griggs A."/>
            <person name="Gujja S."/>
            <person name="Hansen M."/>
            <person name="Heiman D."/>
            <person name="Howarth C."/>
            <person name="Larimer J."/>
            <person name="Lui A."/>
            <person name="MacDonald P.J.P."/>
            <person name="McCowen C."/>
            <person name="Montmayeur A."/>
            <person name="Murphy C."/>
            <person name="Neiman D."/>
            <person name="Pearson M."/>
            <person name="Priest M."/>
            <person name="Roberts A."/>
            <person name="Saif S."/>
            <person name="Shea T."/>
            <person name="Sisk P."/>
            <person name="Stolte C."/>
            <person name="Sykes S."/>
            <person name="Wortman J."/>
            <person name="Nusbaum C."/>
            <person name="Birren B."/>
        </authorList>
    </citation>
    <scope>NUCLEOTIDE SEQUENCE</scope>
    <source>
        <strain evidence="2">ERTm3</strain>
    </source>
</reference>
<keyword evidence="1" id="KW-1133">Transmembrane helix</keyword>
<feature type="transmembrane region" description="Helical" evidence="1">
    <location>
        <begin position="32"/>
        <end position="52"/>
    </location>
</feature>
<dbReference type="OrthoDB" id="10299302at2759"/>
<sequence length="1044" mass="118767">MNSKVTNIKAWISMLKVKKCYSRKPSEKKHGILCKLFWAMQIILIGHAYAALTFEEQAAFMASNEIKDAGGNKLIINPQSTFNPMYITILKRIDVFYYMRFIWSGINLESYKKLTEDKSPHRMYLNVMIPEKDTTHSVVHGEGVLDSSYIKSHSEVFLKMFPSLDGGISIRTNKPGSFYMFLNNSLVFEYRYKILASLLLLAEGMEIPLMVKNNTELSLTSKYIDPQCFAINISQNNTQPTKNTSGVDGAVSTEYLDAFSVIDFFINNRSNNHLYKKEFSALNTYEQFKSGKIMKTPLVLIQLYIYEYIQSIKEMEDFAQTVHDMLYMYTQRNSDEHSSLKDSANSIFNKYFVSSNYRDEGMRYLKLASDVQNILIKKSDVFYSPQMQFHAMKASDIYNNEIAAGKNPKTSSTEESVCTVATLEENASMKEFTDYVETALLGLFCVLTYDHDKNMHTTEHMPNPSNDLKRFFSKYKYLFGSVSPTVHREWRKIVSGIAYDDVHYLRENKTQIHPDVINVFFVVAILAGCYEEYKAKIEKLKESIDGIQNSSNLNNVWNFKIKPMLLACIKDLIDKLSVNSNQNASICDATSFLNLNASQTSKKYDIFGNLVICINNNYIEKCIHLNIVKEALPPTQTENVSSASYTDIKDNRDPSHLYNNKRVLEAKNPNTSIYIQSIILGIDKNENALTDLKNEVRKENESAARNALLAYIDFALCKISSEYAIEEEIIKSISKIEKNDGYINLDKFVIGNSICPPTRSIISITRTLLFKACALELDKDHYIVRFSKNLLESVPTFDSSLQYDQLSLLLYFSKMCGYFPDITRLLNSIDVCVPAYCFSKQAHEIIKIALDENCPHIIYNIIKLSITNMGLKGTNQTETLYPFFYLMGVNYLNLIDCLTAKGEKDEYITSIISDIRRINTSKSGDIEASTLLIFINLACEKKYINIIKACINLADNKKIVGIDNDECVSLYSAKRTIAVLNKIKNDYTSATSTIDNATIGTTTKQGSEEDTFIKKLNSIIEIFNKEVDFDDSDGSSESMGAGRN</sequence>
<keyword evidence="1" id="KW-0812">Transmembrane</keyword>
<accession>I3EDA5</accession>
<organism evidence="2 3">
    <name type="scientific">Nematocida parisii (strain ERTm3)</name>
    <name type="common">Nematode killer fungus</name>
    <dbReference type="NCBI Taxonomy" id="935791"/>
    <lineage>
        <taxon>Eukaryota</taxon>
        <taxon>Fungi</taxon>
        <taxon>Fungi incertae sedis</taxon>
        <taxon>Microsporidia</taxon>
        <taxon>Nematocida</taxon>
    </lineage>
</organism>